<feature type="compositionally biased region" description="Basic and acidic residues" evidence="1">
    <location>
        <begin position="113"/>
        <end position="124"/>
    </location>
</feature>
<protein>
    <submittedName>
        <fullName evidence="2">Uncharacterized protein</fullName>
    </submittedName>
</protein>
<feature type="compositionally biased region" description="Basic and acidic residues" evidence="1">
    <location>
        <begin position="170"/>
        <end position="179"/>
    </location>
</feature>
<evidence type="ECO:0000256" key="1">
    <source>
        <dbReference type="SAM" id="MobiDB-lite"/>
    </source>
</evidence>
<organism evidence="2 3">
    <name type="scientific">Lentinus brumalis</name>
    <dbReference type="NCBI Taxonomy" id="2498619"/>
    <lineage>
        <taxon>Eukaryota</taxon>
        <taxon>Fungi</taxon>
        <taxon>Dikarya</taxon>
        <taxon>Basidiomycota</taxon>
        <taxon>Agaricomycotina</taxon>
        <taxon>Agaricomycetes</taxon>
        <taxon>Polyporales</taxon>
        <taxon>Polyporaceae</taxon>
        <taxon>Lentinus</taxon>
    </lineage>
</organism>
<sequence>MPRDASPPELSSLERTALWVQTQAAFSSQASPSSPARSSQTTSSYRTTMSSDRVSLKPSLARSSSMQQSTHTRPPSAKTTQRPRYDSRSRRSSLPFPQSPPGSGYTMPLEVASPHRSESEDRKASKLSKLAPPFDAKSCPQSSTPRPSLRKQRRPSLVEQIISIGSPGQRRREEPGKKT</sequence>
<gene>
    <name evidence="2" type="ORF">OH76DRAFT_355533</name>
</gene>
<evidence type="ECO:0000313" key="2">
    <source>
        <dbReference type="EMBL" id="RDX51170.1"/>
    </source>
</evidence>
<dbReference type="OrthoDB" id="2755270at2759"/>
<keyword evidence="3" id="KW-1185">Reference proteome</keyword>
<feature type="compositionally biased region" description="Low complexity" evidence="1">
    <location>
        <begin position="24"/>
        <end position="51"/>
    </location>
</feature>
<reference evidence="2 3" key="1">
    <citation type="journal article" date="2018" name="Biotechnol. Biofuels">
        <title>Integrative visual omics of the white-rot fungus Polyporus brumalis exposes the biotechnological potential of its oxidative enzymes for delignifying raw plant biomass.</title>
        <authorList>
            <person name="Miyauchi S."/>
            <person name="Rancon A."/>
            <person name="Drula E."/>
            <person name="Hage H."/>
            <person name="Chaduli D."/>
            <person name="Favel A."/>
            <person name="Grisel S."/>
            <person name="Henrissat B."/>
            <person name="Herpoel-Gimbert I."/>
            <person name="Ruiz-Duenas F.J."/>
            <person name="Chevret D."/>
            <person name="Hainaut M."/>
            <person name="Lin J."/>
            <person name="Wang M."/>
            <person name="Pangilinan J."/>
            <person name="Lipzen A."/>
            <person name="Lesage-Meessen L."/>
            <person name="Navarro D."/>
            <person name="Riley R."/>
            <person name="Grigoriev I.V."/>
            <person name="Zhou S."/>
            <person name="Raouche S."/>
            <person name="Rosso M.N."/>
        </authorList>
    </citation>
    <scope>NUCLEOTIDE SEQUENCE [LARGE SCALE GENOMIC DNA]</scope>
    <source>
        <strain evidence="2 3">BRFM 1820</strain>
    </source>
</reference>
<dbReference type="AlphaFoldDB" id="A0A371DF57"/>
<evidence type="ECO:0000313" key="3">
    <source>
        <dbReference type="Proteomes" id="UP000256964"/>
    </source>
</evidence>
<feature type="compositionally biased region" description="Polar residues" evidence="1">
    <location>
        <begin position="61"/>
        <end position="82"/>
    </location>
</feature>
<dbReference type="EMBL" id="KZ857396">
    <property type="protein sequence ID" value="RDX51170.1"/>
    <property type="molecule type" value="Genomic_DNA"/>
</dbReference>
<feature type="region of interest" description="Disordered" evidence="1">
    <location>
        <begin position="24"/>
        <end position="179"/>
    </location>
</feature>
<dbReference type="Proteomes" id="UP000256964">
    <property type="component" value="Unassembled WGS sequence"/>
</dbReference>
<proteinExistence type="predicted"/>
<name>A0A371DF57_9APHY</name>
<accession>A0A371DF57</accession>